<protein>
    <submittedName>
        <fullName evidence="2">Uncharacterized protein</fullName>
    </submittedName>
</protein>
<keyword evidence="1" id="KW-0812">Transmembrane</keyword>
<dbReference type="InterPro" id="IPR054259">
    <property type="entry name" value="DUF6990"/>
</dbReference>
<feature type="transmembrane region" description="Helical" evidence="1">
    <location>
        <begin position="6"/>
        <end position="35"/>
    </location>
</feature>
<dbReference type="AlphaFoldDB" id="A0A9P2W4N3"/>
<accession>A0A9P2W4N3</accession>
<keyword evidence="1" id="KW-0472">Membrane</keyword>
<gene>
    <name evidence="2" type="ORF">ME9_00064</name>
</gene>
<dbReference type="Pfam" id="PF22499">
    <property type="entry name" value="DUF6990"/>
    <property type="match status" value="1"/>
</dbReference>
<evidence type="ECO:0000313" key="3">
    <source>
        <dbReference type="Proteomes" id="UP000002648"/>
    </source>
</evidence>
<evidence type="ECO:0000313" key="2">
    <source>
        <dbReference type="EMBL" id="EJF97798.1"/>
    </source>
</evidence>
<comment type="caution">
    <text evidence="2">The sequence shown here is derived from an EMBL/GenBank/DDBJ whole genome shotgun (WGS) entry which is preliminary data.</text>
</comment>
<dbReference type="RefSeq" id="WP_004857646.1">
    <property type="nucleotide sequence ID" value="NZ_JH725050.1"/>
</dbReference>
<reference evidence="2 3" key="1">
    <citation type="submission" date="2012-03" db="EMBL/GenBank/DDBJ databases">
        <title>The Genome Sequence of Bartonella taylorii 8TBB.</title>
        <authorList>
            <consortium name="The Broad Institute Genome Sequencing Platform"/>
            <consortium name="The Broad Institute Genome Sequencing Center for Infectious Disease"/>
            <person name="Feldgarden M."/>
            <person name="Kirby J."/>
            <person name="Kosoy M."/>
            <person name="Birtles R."/>
            <person name="Probert W.S."/>
            <person name="Chiaraviglio L."/>
            <person name="Young S.K."/>
            <person name="Zeng Q."/>
            <person name="Gargeya S."/>
            <person name="Fitzgerald M."/>
            <person name="Haas B."/>
            <person name="Abouelleil A."/>
            <person name="Alvarado L."/>
            <person name="Arachchi H.M."/>
            <person name="Berlin A."/>
            <person name="Chapman S.B."/>
            <person name="Gearin G."/>
            <person name="Goldberg J."/>
            <person name="Griggs A."/>
            <person name="Gujja S."/>
            <person name="Hansen M."/>
            <person name="Heiman D."/>
            <person name="Howarth C."/>
            <person name="Larimer J."/>
            <person name="Lui A."/>
            <person name="MacDonald P.J.P."/>
            <person name="McCowen C."/>
            <person name="Montmayeur A."/>
            <person name="Murphy C."/>
            <person name="Neiman D."/>
            <person name="Pearson M."/>
            <person name="Priest M."/>
            <person name="Roberts A."/>
            <person name="Saif S."/>
            <person name="Shea T."/>
            <person name="Sisk P."/>
            <person name="Stolte C."/>
            <person name="Sykes S."/>
            <person name="Wortman J."/>
            <person name="Nusbaum C."/>
            <person name="Birren B."/>
        </authorList>
    </citation>
    <scope>NUCLEOTIDE SEQUENCE [LARGE SCALE GENOMIC DNA]</scope>
    <source>
        <strain evidence="2 3">8TBB</strain>
    </source>
</reference>
<dbReference type="Proteomes" id="UP000002648">
    <property type="component" value="Unassembled WGS sequence"/>
</dbReference>
<name>A0A9P2W4N3_BARTA</name>
<organism evidence="2 3">
    <name type="scientific">Bartonella taylorii 8TBB</name>
    <dbReference type="NCBI Taxonomy" id="1094560"/>
    <lineage>
        <taxon>Bacteria</taxon>
        <taxon>Pseudomonadati</taxon>
        <taxon>Pseudomonadota</taxon>
        <taxon>Alphaproteobacteria</taxon>
        <taxon>Hyphomicrobiales</taxon>
        <taxon>Bartonellaceae</taxon>
        <taxon>Bartonella</taxon>
    </lineage>
</organism>
<keyword evidence="3" id="KW-1185">Reference proteome</keyword>
<keyword evidence="1" id="KW-1133">Transmembrane helix</keyword>
<dbReference type="EMBL" id="AIMD01000003">
    <property type="protein sequence ID" value="EJF97798.1"/>
    <property type="molecule type" value="Genomic_DNA"/>
</dbReference>
<proteinExistence type="predicted"/>
<evidence type="ECO:0000256" key="1">
    <source>
        <dbReference type="SAM" id="Phobius"/>
    </source>
</evidence>
<sequence length="353" mass="40353">MGIDLIGLMIVGGLFVAVLAVFISMLIFALYYSVFKRARMYCRVRKELKRVLRNDTVLEGSWEKEPAAQRMCAQEVCEEPHEDYDDDEVLTMKSATALLKSLGWLIEIEGRGDHLATYYLPEREVQILYNDEINRGFPQFDYGFLIVTGLLAAACQIIDPSNSETLPDLTLNFEAKGLEIFEERVRAQRLKQALNEALKWAMKAVNLHEVLHTRYGTPPWEGDEATGEHTALLHLGALALLGDVETLLSYRKSFAQGNRLGFEEHIEEIHLERAVVLAEESAKATHLSYDLLERVAEKLSLKVVSYQHFRARDSELCNKYRDYHRKCVEEMKQELRQKGCIVCDEGGMFEAEN</sequence>